<evidence type="ECO:0000256" key="1">
    <source>
        <dbReference type="ARBA" id="ARBA00000085"/>
    </source>
</evidence>
<keyword evidence="5" id="KW-1133">Transmembrane helix</keyword>
<sequence>MDLRKHTLFLSASIILCLLSAVRLSAQGDNTRFEHISWEDGLSQVTVQSIIQDSRGFMWFATEDGLNKYNGYEFTIYRHNAADSASLCSNRVTDLHEDSRGALWVGTKYGLSRFDRNTQTFVSYRHKPAYDNSLSNNMINAIAEDEAGNVWVATQDGLNKFNAAKDNFQRYSLTSSDSTSLADNVINDMGIGLRGSLWLATANGLKHFDPYSGKFITYSFEAGDGEKYVDNQLMSLFVSSEGTVWLGTAHGLYSFEPEKQSFTAHHHPDYKPNVPENHIFSISQDNRGKIWFGTMGGGLYGLDTHSKTFSHHIKNNQDPYSLSDNAIVEVYIDKLGYMWLGTQSGGINRINGQGQNFRAYYEHAGDKNSMRGSTVWDIFEDSDSLLWVATDQGLNSYNRESGQWTNYTLDREGNPSNRKTIWSGFEDNSGGIWIGKNGEGLGKLNKETGEIAYYHDDPDKPRKRVWNVWRVMEAEKDFLWVSTLGSGLKKFNRLTGQFIHYLHNPARDSSLSNDFVWSMLPDGDIMWLGTGEGLNRLDIKTGKFTHYKHDPTVAGSISNNNIYALHEGGSGTLWVGTNNGLNKFDKATGTFKAYQEQHGLINNVIYGILEDGNGHLWLSTNKGLSKFDPRAEVFKNFDASDGLQSNEFNAGAYYKTRAGEMCFGGINGFNIFHPDSIRDNLDIPPVVITSFEIFNKPVPIGEGSPLEKHITETDEITLSYDQSVFSFGFAALNYTSPGANEYAYMLEGFDEGWYHVGHRRFVTYTNIPAGTYTFRVKGSNNDGVWNEEGASIVVTIVPPFWQTYWFYTLLAIAAVLLVFTIFQLRLRNLRKARKLLENQVDKQTRELQQEKERVVAHNARLDDALHELKEAQTQLVQAEKMASLGQLTAGVAHEINNPVNFVSAGIDSLQVDYEEILALLNRYRAGEPIGEIEKFEKEIAFDDLLVEIEHLFGGIKDGAIRTREIVKSLQSFSRLDEDNLKRVSINEGIEATLVILKNSLEDRVEVFKAFGDLPEVECYPGQINQVFMNILANAIQAIDGPGTIEISTASDGDNVVIKIKDSGKGISQEHISKIFDPFFTTKDVGQGTGLGLSISYGIIAKHNGKILVESNPGEGTTFTVELPVIQVAQTV</sequence>
<dbReference type="EMBL" id="SMLW01000673">
    <property type="protein sequence ID" value="MTI28839.1"/>
    <property type="molecule type" value="Genomic_DNA"/>
</dbReference>
<dbReference type="InterPro" id="IPR003661">
    <property type="entry name" value="HisK_dim/P_dom"/>
</dbReference>
<dbReference type="InterPro" id="IPR011123">
    <property type="entry name" value="Y_Y_Y"/>
</dbReference>
<dbReference type="PANTHER" id="PTHR43547:SF2">
    <property type="entry name" value="HYBRID SIGNAL TRANSDUCTION HISTIDINE KINASE C"/>
    <property type="match status" value="1"/>
</dbReference>
<dbReference type="SUPFAM" id="SSF55874">
    <property type="entry name" value="ATPase domain of HSP90 chaperone/DNA topoisomerase II/histidine kinase"/>
    <property type="match status" value="1"/>
</dbReference>
<dbReference type="Pfam" id="PF07494">
    <property type="entry name" value="Reg_prop"/>
    <property type="match status" value="6"/>
</dbReference>
<feature type="domain" description="Histidine kinase" evidence="7">
    <location>
        <begin position="890"/>
        <end position="1126"/>
    </location>
</feature>
<dbReference type="GO" id="GO:0016301">
    <property type="term" value="F:kinase activity"/>
    <property type="evidence" value="ECO:0007669"/>
    <property type="project" value="UniProtKB-KW"/>
</dbReference>
<keyword evidence="5" id="KW-0812">Transmembrane</keyword>
<keyword evidence="4" id="KW-0175">Coiled coil</keyword>
<dbReference type="InterPro" id="IPR015943">
    <property type="entry name" value="WD40/YVTN_repeat-like_dom_sf"/>
</dbReference>
<dbReference type="InterPro" id="IPR005467">
    <property type="entry name" value="His_kinase_dom"/>
</dbReference>
<comment type="catalytic activity">
    <reaction evidence="1">
        <text>ATP + protein L-histidine = ADP + protein N-phospho-L-histidine.</text>
        <dbReference type="EC" id="2.7.13.3"/>
    </reaction>
</comment>
<dbReference type="SUPFAM" id="SSF47384">
    <property type="entry name" value="Homodimeric domain of signal transducing histidine kinase"/>
    <property type="match status" value="1"/>
</dbReference>
<evidence type="ECO:0000313" key="8">
    <source>
        <dbReference type="EMBL" id="MTI28839.1"/>
    </source>
</evidence>
<reference evidence="8 9" key="1">
    <citation type="submission" date="2019-02" db="EMBL/GenBank/DDBJ databases">
        <authorList>
            <person name="Goldberg S.R."/>
            <person name="Haltli B.A."/>
            <person name="Correa H."/>
            <person name="Russell K.G."/>
        </authorList>
    </citation>
    <scope>NUCLEOTIDE SEQUENCE [LARGE SCALE GENOMIC DNA]</scope>
    <source>
        <strain evidence="8 9">JCM 16186</strain>
    </source>
</reference>
<dbReference type="Gene3D" id="2.60.40.10">
    <property type="entry name" value="Immunoglobulins"/>
    <property type="match status" value="1"/>
</dbReference>
<dbReference type="EC" id="2.7.13.3" evidence="2"/>
<evidence type="ECO:0000256" key="2">
    <source>
        <dbReference type="ARBA" id="ARBA00012438"/>
    </source>
</evidence>
<evidence type="ECO:0000256" key="3">
    <source>
        <dbReference type="ARBA" id="ARBA00022553"/>
    </source>
</evidence>
<name>A0ABW9RX48_9BACT</name>
<keyword evidence="8" id="KW-0418">Kinase</keyword>
<dbReference type="SUPFAM" id="SSF63829">
    <property type="entry name" value="Calcium-dependent phosphotriesterase"/>
    <property type="match status" value="4"/>
</dbReference>
<evidence type="ECO:0000313" key="9">
    <source>
        <dbReference type="Proteomes" id="UP000798808"/>
    </source>
</evidence>
<proteinExistence type="predicted"/>
<feature type="chain" id="PRO_5046324629" description="histidine kinase" evidence="6">
    <location>
        <begin position="29"/>
        <end position="1131"/>
    </location>
</feature>
<dbReference type="Gene3D" id="1.10.287.130">
    <property type="match status" value="1"/>
</dbReference>
<dbReference type="PRINTS" id="PR00344">
    <property type="entry name" value="BCTRLSENSOR"/>
</dbReference>
<feature type="coiled-coil region" evidence="4">
    <location>
        <begin position="826"/>
        <end position="881"/>
    </location>
</feature>
<dbReference type="CDD" id="cd00082">
    <property type="entry name" value="HisKA"/>
    <property type="match status" value="1"/>
</dbReference>
<dbReference type="Proteomes" id="UP000798808">
    <property type="component" value="Unassembled WGS sequence"/>
</dbReference>
<dbReference type="InterPro" id="IPR036097">
    <property type="entry name" value="HisK_dim/P_sf"/>
</dbReference>
<evidence type="ECO:0000256" key="4">
    <source>
        <dbReference type="SAM" id="Coils"/>
    </source>
</evidence>
<evidence type="ECO:0000259" key="7">
    <source>
        <dbReference type="PROSITE" id="PS50109"/>
    </source>
</evidence>
<feature type="transmembrane region" description="Helical" evidence="5">
    <location>
        <begin position="804"/>
        <end position="824"/>
    </location>
</feature>
<dbReference type="InterPro" id="IPR013783">
    <property type="entry name" value="Ig-like_fold"/>
</dbReference>
<dbReference type="Pfam" id="PF02518">
    <property type="entry name" value="HATPase_c"/>
    <property type="match status" value="1"/>
</dbReference>
<accession>A0ABW9RX48</accession>
<dbReference type="Pfam" id="PF07495">
    <property type="entry name" value="Y_Y_Y"/>
    <property type="match status" value="1"/>
</dbReference>
<dbReference type="PANTHER" id="PTHR43547">
    <property type="entry name" value="TWO-COMPONENT HISTIDINE KINASE"/>
    <property type="match status" value="1"/>
</dbReference>
<gene>
    <name evidence="8" type="ORF">E1163_28020</name>
</gene>
<evidence type="ECO:0000256" key="5">
    <source>
        <dbReference type="SAM" id="Phobius"/>
    </source>
</evidence>
<dbReference type="InterPro" id="IPR011110">
    <property type="entry name" value="Reg_prop"/>
</dbReference>
<dbReference type="InterPro" id="IPR004358">
    <property type="entry name" value="Sig_transdc_His_kin-like_C"/>
</dbReference>
<dbReference type="InterPro" id="IPR003594">
    <property type="entry name" value="HATPase_dom"/>
</dbReference>
<dbReference type="RefSeq" id="WP_155176737.1">
    <property type="nucleotide sequence ID" value="NZ_BAAAFL010000012.1"/>
</dbReference>
<dbReference type="Gene3D" id="2.130.10.10">
    <property type="entry name" value="YVTN repeat-like/Quinoprotein amine dehydrogenase"/>
    <property type="match status" value="4"/>
</dbReference>
<comment type="caution">
    <text evidence="8">The sequence shown here is derived from an EMBL/GenBank/DDBJ whole genome shotgun (WGS) entry which is preliminary data.</text>
</comment>
<evidence type="ECO:0000256" key="6">
    <source>
        <dbReference type="SAM" id="SignalP"/>
    </source>
</evidence>
<keyword evidence="3" id="KW-0597">Phosphoprotein</keyword>
<keyword evidence="9" id="KW-1185">Reference proteome</keyword>
<dbReference type="PROSITE" id="PS50109">
    <property type="entry name" value="HIS_KIN"/>
    <property type="match status" value="1"/>
</dbReference>
<dbReference type="SMART" id="SM00387">
    <property type="entry name" value="HATPase_c"/>
    <property type="match status" value="1"/>
</dbReference>
<feature type="signal peptide" evidence="6">
    <location>
        <begin position="1"/>
        <end position="28"/>
    </location>
</feature>
<dbReference type="Gene3D" id="3.30.565.10">
    <property type="entry name" value="Histidine kinase-like ATPase, C-terminal domain"/>
    <property type="match status" value="1"/>
</dbReference>
<dbReference type="InterPro" id="IPR036890">
    <property type="entry name" value="HATPase_C_sf"/>
</dbReference>
<keyword evidence="5" id="KW-0472">Membrane</keyword>
<protein>
    <recommendedName>
        <fullName evidence="2">histidine kinase</fullName>
        <ecNumber evidence="2">2.7.13.3</ecNumber>
    </recommendedName>
</protein>
<keyword evidence="8" id="KW-0808">Transferase</keyword>
<organism evidence="8 9">
    <name type="scientific">Fulvivirga kasyanovii</name>
    <dbReference type="NCBI Taxonomy" id="396812"/>
    <lineage>
        <taxon>Bacteria</taxon>
        <taxon>Pseudomonadati</taxon>
        <taxon>Bacteroidota</taxon>
        <taxon>Cytophagia</taxon>
        <taxon>Cytophagales</taxon>
        <taxon>Fulvivirgaceae</taxon>
        <taxon>Fulvivirga</taxon>
    </lineage>
</organism>
<keyword evidence="6" id="KW-0732">Signal</keyword>